<dbReference type="Gene3D" id="6.10.140.1990">
    <property type="match status" value="1"/>
</dbReference>
<dbReference type="InterPro" id="IPR030190">
    <property type="entry name" value="MacA_alpha-hairpin_sf"/>
</dbReference>
<evidence type="ECO:0000313" key="2">
    <source>
        <dbReference type="EMBL" id="QEG22671.1"/>
    </source>
</evidence>
<dbReference type="PANTHER" id="PTHR30386:SF18">
    <property type="entry name" value="INNER MEMBRANE PROTEIN YIAV-RELATED"/>
    <property type="match status" value="1"/>
</dbReference>
<proteinExistence type="predicted"/>
<dbReference type="KEGG" id="mff:MFFC18_25540"/>
<feature type="coiled-coil region" evidence="1">
    <location>
        <begin position="188"/>
        <end position="222"/>
    </location>
</feature>
<evidence type="ECO:0000313" key="3">
    <source>
        <dbReference type="Proteomes" id="UP000322214"/>
    </source>
</evidence>
<organism evidence="2 3">
    <name type="scientific">Mariniblastus fucicola</name>
    <dbReference type="NCBI Taxonomy" id="980251"/>
    <lineage>
        <taxon>Bacteria</taxon>
        <taxon>Pseudomonadati</taxon>
        <taxon>Planctomycetota</taxon>
        <taxon>Planctomycetia</taxon>
        <taxon>Pirellulales</taxon>
        <taxon>Pirellulaceae</taxon>
        <taxon>Mariniblastus</taxon>
    </lineage>
</organism>
<dbReference type="Gene3D" id="2.40.30.170">
    <property type="match status" value="1"/>
</dbReference>
<feature type="coiled-coil region" evidence="1">
    <location>
        <begin position="107"/>
        <end position="163"/>
    </location>
</feature>
<reference evidence="2 3" key="1">
    <citation type="submission" date="2019-08" db="EMBL/GenBank/DDBJ databases">
        <title>Deep-cultivation of Planctomycetes and their phenomic and genomic characterization uncovers novel biology.</title>
        <authorList>
            <person name="Wiegand S."/>
            <person name="Jogler M."/>
            <person name="Boedeker C."/>
            <person name="Pinto D."/>
            <person name="Vollmers J."/>
            <person name="Rivas-Marin E."/>
            <person name="Kohn T."/>
            <person name="Peeters S.H."/>
            <person name="Heuer A."/>
            <person name="Rast P."/>
            <person name="Oberbeckmann S."/>
            <person name="Bunk B."/>
            <person name="Jeske O."/>
            <person name="Meyerdierks A."/>
            <person name="Storesund J.E."/>
            <person name="Kallscheuer N."/>
            <person name="Luecker S."/>
            <person name="Lage O.M."/>
            <person name="Pohl T."/>
            <person name="Merkel B.J."/>
            <person name="Hornburger P."/>
            <person name="Mueller R.-W."/>
            <person name="Bruemmer F."/>
            <person name="Labrenz M."/>
            <person name="Spormann A.M."/>
            <person name="Op den Camp H."/>
            <person name="Overmann J."/>
            <person name="Amann R."/>
            <person name="Jetten M.S.M."/>
            <person name="Mascher T."/>
            <person name="Medema M.H."/>
            <person name="Devos D.P."/>
            <person name="Kaster A.-K."/>
            <person name="Ovreas L."/>
            <person name="Rohde M."/>
            <person name="Galperin M.Y."/>
            <person name="Jogler C."/>
        </authorList>
    </citation>
    <scope>NUCLEOTIDE SEQUENCE [LARGE SCALE GENOMIC DNA]</scope>
    <source>
        <strain evidence="2 3">FC18</strain>
    </source>
</reference>
<keyword evidence="3" id="KW-1185">Reference proteome</keyword>
<dbReference type="GO" id="GO:1990195">
    <property type="term" value="C:macrolide transmembrane transporter complex"/>
    <property type="evidence" value="ECO:0007669"/>
    <property type="project" value="InterPro"/>
</dbReference>
<gene>
    <name evidence="2" type="primary">macA_4</name>
    <name evidence="2" type="ORF">MFFC18_25540</name>
</gene>
<dbReference type="GO" id="GO:0019898">
    <property type="term" value="C:extrinsic component of membrane"/>
    <property type="evidence" value="ECO:0007669"/>
    <property type="project" value="InterPro"/>
</dbReference>
<accession>A0A5B9PIU2</accession>
<dbReference type="GO" id="GO:1990961">
    <property type="term" value="P:xenobiotic detoxification by transmembrane export across the plasma membrane"/>
    <property type="evidence" value="ECO:0007669"/>
    <property type="project" value="InterPro"/>
</dbReference>
<dbReference type="SUPFAM" id="SSF111369">
    <property type="entry name" value="HlyD-like secretion proteins"/>
    <property type="match status" value="1"/>
</dbReference>
<sequence>MHLPAVARPVVLLAIAMTVLSGCKQQAETKPEKKPRPVEVTPLTVTQPVNESMVTATVASWKTEEIGFEVSGRVESVVEPNTNIEGRVSDSNGNQLIKGTPIARLNSERFELQVQSQEAQVSRAEQAIEASKIQIEKTFPAQLRAAEAEKKRAETEYERSKRLVAQNAGAQSDVDRDEAAFNTAISQIEQIHASAKAQQAELQSLEAQLLQARDSLRDAQRNLEDCTLYSSFRGQIANVSVVPGSVVTAGAPVATIQMMDPIKVEVEVSAEDSRRMRNRQRIPVLVTRDDGPDEERSGYLYLVDPVADPQTRTFTLTLLVINERTTDEAKAMGIPSMDQTWRVNFEFLPGAGDGTYFVHEEAIGKDDQGSFLWKLTNMSIDGELPEDRVLTVKKSRVRLGQAKVPFLGNWIFQQIEILDEGFDPDSDLIAGELKFPGGDIDEWDGDKILFQNEGQWMLRPGDLVKLNLADKGTTSGYFVPMDAIGYEFEKTFLFLLNEENSTVQRVEVKVLESPSGTSSVVAIEPMDSSVDLKGRKYVNRGAHYLVDGEKVRAVESGAAQ</sequence>
<dbReference type="PANTHER" id="PTHR30386">
    <property type="entry name" value="MEMBRANE FUSION SUBUNIT OF EMRAB-TOLC MULTIDRUG EFFLUX PUMP"/>
    <property type="match status" value="1"/>
</dbReference>
<protein>
    <submittedName>
        <fullName evidence="2">Macrolide export protein MacA</fullName>
    </submittedName>
</protein>
<dbReference type="EMBL" id="CP042912">
    <property type="protein sequence ID" value="QEG22671.1"/>
    <property type="molecule type" value="Genomic_DNA"/>
</dbReference>
<evidence type="ECO:0000256" key="1">
    <source>
        <dbReference type="SAM" id="Coils"/>
    </source>
</evidence>
<name>A0A5B9PIU2_9BACT</name>
<dbReference type="Proteomes" id="UP000322214">
    <property type="component" value="Chromosome"/>
</dbReference>
<dbReference type="AlphaFoldDB" id="A0A5B9PIU2"/>
<dbReference type="STRING" id="980251.GCA_001642875_02183"/>
<dbReference type="RefSeq" id="WP_157665152.1">
    <property type="nucleotide sequence ID" value="NZ_CP042912.1"/>
</dbReference>
<dbReference type="InterPro" id="IPR050739">
    <property type="entry name" value="MFP"/>
</dbReference>
<keyword evidence="1" id="KW-0175">Coiled coil</keyword>